<name>A0A059D271_EUCGR</name>
<comment type="similarity">
    <text evidence="14">Belongs to the XPG/RAD2 endonuclease family. FEN1 subfamily.</text>
</comment>
<evidence type="ECO:0000256" key="14">
    <source>
        <dbReference type="ARBA" id="ARBA00034726"/>
    </source>
</evidence>
<evidence type="ECO:0000256" key="1">
    <source>
        <dbReference type="ARBA" id="ARBA00001946"/>
    </source>
</evidence>
<comment type="cofactor">
    <cofactor evidence="1">
        <name>Mg(2+)</name>
        <dbReference type="ChEBI" id="CHEBI:18420"/>
    </cofactor>
</comment>
<evidence type="ECO:0008006" key="18">
    <source>
        <dbReference type="Google" id="ProtNLM"/>
    </source>
</evidence>
<dbReference type="EMBL" id="KK198754">
    <property type="protein sequence ID" value="KCW84496.1"/>
    <property type="molecule type" value="Genomic_DNA"/>
</dbReference>
<dbReference type="GO" id="GO:0003677">
    <property type="term" value="F:DNA binding"/>
    <property type="evidence" value="ECO:0007669"/>
    <property type="project" value="InterPro"/>
</dbReference>
<dbReference type="CDD" id="cd09867">
    <property type="entry name" value="PIN_FEN1"/>
    <property type="match status" value="1"/>
</dbReference>
<keyword evidence="10" id="KW-0460">Magnesium</keyword>
<evidence type="ECO:0000256" key="8">
    <source>
        <dbReference type="ARBA" id="ARBA00022801"/>
    </source>
</evidence>
<reference evidence="17" key="1">
    <citation type="submission" date="2013-07" db="EMBL/GenBank/DDBJ databases">
        <title>The genome of Eucalyptus grandis.</title>
        <authorList>
            <person name="Schmutz J."/>
            <person name="Hayes R."/>
            <person name="Myburg A."/>
            <person name="Tuskan G."/>
            <person name="Grattapaglia D."/>
            <person name="Rokhsar D.S."/>
        </authorList>
    </citation>
    <scope>NUCLEOTIDE SEQUENCE</scope>
    <source>
        <tissue evidence="17">Leaf extractions</tissue>
    </source>
</reference>
<gene>
    <name evidence="17" type="ORF">EUGRSUZ_B01329</name>
</gene>
<dbReference type="PANTHER" id="PTHR11081">
    <property type="entry name" value="FLAP ENDONUCLEASE FAMILY MEMBER"/>
    <property type="match status" value="1"/>
</dbReference>
<accession>A0A059D271</accession>
<dbReference type="SUPFAM" id="SSF47807">
    <property type="entry name" value="5' to 3' exonuclease, C-terminal subdomain"/>
    <property type="match status" value="1"/>
</dbReference>
<dbReference type="InterPro" id="IPR006086">
    <property type="entry name" value="XPG-I_dom"/>
</dbReference>
<evidence type="ECO:0000256" key="3">
    <source>
        <dbReference type="ARBA" id="ARBA00022705"/>
    </source>
</evidence>
<keyword evidence="11" id="KW-0496">Mitochondrion</keyword>
<evidence type="ECO:0000313" key="17">
    <source>
        <dbReference type="EMBL" id="KCW84496.1"/>
    </source>
</evidence>
<evidence type="ECO:0000256" key="2">
    <source>
        <dbReference type="ARBA" id="ARBA00022553"/>
    </source>
</evidence>
<organism evidence="17">
    <name type="scientific">Eucalyptus grandis</name>
    <name type="common">Flooded gum</name>
    <dbReference type="NCBI Taxonomy" id="71139"/>
    <lineage>
        <taxon>Eukaryota</taxon>
        <taxon>Viridiplantae</taxon>
        <taxon>Streptophyta</taxon>
        <taxon>Embryophyta</taxon>
        <taxon>Tracheophyta</taxon>
        <taxon>Spermatophyta</taxon>
        <taxon>Magnoliopsida</taxon>
        <taxon>eudicotyledons</taxon>
        <taxon>Gunneridae</taxon>
        <taxon>Pentapetalae</taxon>
        <taxon>rosids</taxon>
        <taxon>malvids</taxon>
        <taxon>Myrtales</taxon>
        <taxon>Myrtaceae</taxon>
        <taxon>Myrtoideae</taxon>
        <taxon>Eucalypteae</taxon>
        <taxon>Eucalyptus</taxon>
    </lineage>
</organism>
<evidence type="ECO:0000256" key="11">
    <source>
        <dbReference type="ARBA" id="ARBA00023128"/>
    </source>
</evidence>
<keyword evidence="6" id="KW-0255">Endonuclease</keyword>
<dbReference type="FunFam" id="1.10.150.20:FF:000009">
    <property type="entry name" value="Flap endonuclease 1"/>
    <property type="match status" value="1"/>
</dbReference>
<dbReference type="GO" id="GO:0006281">
    <property type="term" value="P:DNA repair"/>
    <property type="evidence" value="ECO:0007669"/>
    <property type="project" value="UniProtKB-KW"/>
</dbReference>
<keyword evidence="3" id="KW-0235">DNA replication</keyword>
<dbReference type="GO" id="GO:0046872">
    <property type="term" value="F:metal ion binding"/>
    <property type="evidence" value="ECO:0007669"/>
    <property type="project" value="UniProtKB-KW"/>
</dbReference>
<evidence type="ECO:0000256" key="5">
    <source>
        <dbReference type="ARBA" id="ARBA00022723"/>
    </source>
</evidence>
<sequence>MGIKGLTKLLADNAPNAMKEQKLESYFGRRIAVDASMSIYQFLVVVGRKGTQMLTNEAGEVTSHLQGMLYRTVRMLEAGIEPSQNKEDIEKFSKRTVKAPSEAEAQCAALCKAGKVYAVASEDMDSLTFGAPVFLCHLINPSSRKVPVMEFEISKILEEMNLDMDQLIDLCIFSGCDYCIRGLTALNLIRQHGSIENILENINKQRYQIPDNWPYSEAQLLFEEPIFSSEEQPEIKWTAPNEDGLISFVVNENGFNIDRVTKLWLLSSAMEKIKAAKDESSQGRFISFILYGLESFFKPAKNLSVPAKRKVCVDT</sequence>
<dbReference type="Gene3D" id="3.40.50.1010">
    <property type="entry name" value="5'-nuclease"/>
    <property type="match status" value="2"/>
</dbReference>
<feature type="domain" description="XPG N-terminal" evidence="16">
    <location>
        <begin position="1"/>
        <end position="99"/>
    </location>
</feature>
<dbReference type="PRINTS" id="PR00853">
    <property type="entry name" value="XPGRADSUPER"/>
</dbReference>
<dbReference type="AlphaFoldDB" id="A0A059D271"/>
<dbReference type="InterPro" id="IPR036279">
    <property type="entry name" value="5-3_exonuclease_C_sf"/>
</dbReference>
<evidence type="ECO:0000256" key="7">
    <source>
        <dbReference type="ARBA" id="ARBA00022763"/>
    </source>
</evidence>
<dbReference type="InterPro" id="IPR006085">
    <property type="entry name" value="XPG_DNA_repair_N"/>
</dbReference>
<evidence type="ECO:0000259" key="16">
    <source>
        <dbReference type="SMART" id="SM00485"/>
    </source>
</evidence>
<keyword evidence="12" id="KW-0234">DNA repair</keyword>
<evidence type="ECO:0000256" key="10">
    <source>
        <dbReference type="ARBA" id="ARBA00022842"/>
    </source>
</evidence>
<evidence type="ECO:0000256" key="12">
    <source>
        <dbReference type="ARBA" id="ARBA00023204"/>
    </source>
</evidence>
<dbReference type="OMA" id="WTAPNED"/>
<dbReference type="SMART" id="SM00485">
    <property type="entry name" value="XPGN"/>
    <property type="match status" value="1"/>
</dbReference>
<dbReference type="PANTHER" id="PTHR11081:SF9">
    <property type="entry name" value="FLAP ENDONUCLEASE 1"/>
    <property type="match status" value="1"/>
</dbReference>
<dbReference type="Gene3D" id="1.10.150.20">
    <property type="entry name" value="5' to 3' exonuclease, C-terminal subdomain"/>
    <property type="match status" value="1"/>
</dbReference>
<dbReference type="eggNOG" id="KOG2519">
    <property type="taxonomic scope" value="Eukaryota"/>
</dbReference>
<dbReference type="Pfam" id="PF00752">
    <property type="entry name" value="XPG_N"/>
    <property type="match status" value="1"/>
</dbReference>
<dbReference type="Gramene" id="KCW84496">
    <property type="protein sequence ID" value="KCW84496"/>
    <property type="gene ID" value="EUGRSUZ_B01329"/>
</dbReference>
<feature type="domain" description="XPG-I" evidence="15">
    <location>
        <begin position="90"/>
        <end position="162"/>
    </location>
</feature>
<evidence type="ECO:0000256" key="6">
    <source>
        <dbReference type="ARBA" id="ARBA00022759"/>
    </source>
</evidence>
<dbReference type="GO" id="GO:0017108">
    <property type="term" value="F:5'-flap endonuclease activity"/>
    <property type="evidence" value="ECO:0000318"/>
    <property type="project" value="GO_Central"/>
</dbReference>
<dbReference type="InterPro" id="IPR006084">
    <property type="entry name" value="XPG/Rad2"/>
</dbReference>
<evidence type="ECO:0000256" key="13">
    <source>
        <dbReference type="ARBA" id="ARBA00023242"/>
    </source>
</evidence>
<keyword evidence="9" id="KW-0269">Exonuclease</keyword>
<keyword evidence="4" id="KW-0540">Nuclease</keyword>
<dbReference type="STRING" id="71139.A0A059D271"/>
<protein>
    <recommendedName>
        <fullName evidence="18">Flap endonuclease 1</fullName>
    </recommendedName>
</protein>
<dbReference type="SMART" id="SM00279">
    <property type="entry name" value="HhH2"/>
    <property type="match status" value="1"/>
</dbReference>
<keyword evidence="8" id="KW-0378">Hydrolase</keyword>
<dbReference type="InterPro" id="IPR008918">
    <property type="entry name" value="HhH2"/>
</dbReference>
<dbReference type="GO" id="GO:0006260">
    <property type="term" value="P:DNA replication"/>
    <property type="evidence" value="ECO:0007669"/>
    <property type="project" value="UniProtKB-KW"/>
</dbReference>
<dbReference type="Pfam" id="PF00867">
    <property type="entry name" value="XPG_I"/>
    <property type="match status" value="1"/>
</dbReference>
<dbReference type="GO" id="GO:0008409">
    <property type="term" value="F:5'-3' exonuclease activity"/>
    <property type="evidence" value="ECO:0000318"/>
    <property type="project" value="GO_Central"/>
</dbReference>
<keyword evidence="13" id="KW-0539">Nucleus</keyword>
<dbReference type="SMART" id="SM00484">
    <property type="entry name" value="XPGI"/>
    <property type="match status" value="1"/>
</dbReference>
<keyword evidence="7" id="KW-0227">DNA damage</keyword>
<evidence type="ECO:0000259" key="15">
    <source>
        <dbReference type="SMART" id="SM00484"/>
    </source>
</evidence>
<dbReference type="InParanoid" id="A0A059D271"/>
<evidence type="ECO:0000256" key="4">
    <source>
        <dbReference type="ARBA" id="ARBA00022722"/>
    </source>
</evidence>
<keyword evidence="5" id="KW-0479">Metal-binding</keyword>
<dbReference type="SUPFAM" id="SSF88723">
    <property type="entry name" value="PIN domain-like"/>
    <property type="match status" value="1"/>
</dbReference>
<dbReference type="CDD" id="cd09907">
    <property type="entry name" value="H3TH_FEN1-Euk"/>
    <property type="match status" value="1"/>
</dbReference>
<keyword evidence="2" id="KW-0597">Phosphoprotein</keyword>
<dbReference type="InterPro" id="IPR029060">
    <property type="entry name" value="PIN-like_dom_sf"/>
</dbReference>
<proteinExistence type="inferred from homology"/>
<evidence type="ECO:0000256" key="9">
    <source>
        <dbReference type="ARBA" id="ARBA00022839"/>
    </source>
</evidence>